<keyword evidence="3 5" id="KW-0732">Signal</keyword>
<dbReference type="InterPro" id="IPR036937">
    <property type="entry name" value="Adhesion_dom_fimbrial_sf"/>
</dbReference>
<keyword evidence="8" id="KW-1185">Reference proteome</keyword>
<evidence type="ECO:0000259" key="6">
    <source>
        <dbReference type="Pfam" id="PF00419"/>
    </source>
</evidence>
<dbReference type="GO" id="GO:0043709">
    <property type="term" value="P:cell adhesion involved in single-species biofilm formation"/>
    <property type="evidence" value="ECO:0007669"/>
    <property type="project" value="TreeGrafter"/>
</dbReference>
<name>A0A2D0JQ83_9GAMM</name>
<evidence type="ECO:0000256" key="3">
    <source>
        <dbReference type="ARBA" id="ARBA00022729"/>
    </source>
</evidence>
<dbReference type="SUPFAM" id="SSF49401">
    <property type="entry name" value="Bacterial adhesins"/>
    <property type="match status" value="1"/>
</dbReference>
<gene>
    <name evidence="7" type="ORF">Xmir_02400</name>
</gene>
<evidence type="ECO:0000256" key="4">
    <source>
        <dbReference type="ARBA" id="ARBA00023263"/>
    </source>
</evidence>
<dbReference type="PANTHER" id="PTHR33420:SF3">
    <property type="entry name" value="FIMBRIAL SUBUNIT ELFA"/>
    <property type="match status" value="1"/>
</dbReference>
<protein>
    <submittedName>
        <fullName evidence="7">Long polar fimbrial protein LpfA</fullName>
    </submittedName>
</protein>
<organism evidence="7 8">
    <name type="scientific">Xenorhabdus miraniensis</name>
    <dbReference type="NCBI Taxonomy" id="351674"/>
    <lineage>
        <taxon>Bacteria</taxon>
        <taxon>Pseudomonadati</taxon>
        <taxon>Pseudomonadota</taxon>
        <taxon>Gammaproteobacteria</taxon>
        <taxon>Enterobacterales</taxon>
        <taxon>Morganellaceae</taxon>
        <taxon>Xenorhabdus</taxon>
    </lineage>
</organism>
<feature type="chain" id="PRO_5012632637" evidence="5">
    <location>
        <begin position="24"/>
        <end position="187"/>
    </location>
</feature>
<evidence type="ECO:0000313" key="7">
    <source>
        <dbReference type="EMBL" id="PHM48328.1"/>
    </source>
</evidence>
<dbReference type="Pfam" id="PF00419">
    <property type="entry name" value="Fimbrial"/>
    <property type="match status" value="1"/>
</dbReference>
<comment type="similarity">
    <text evidence="2">Belongs to the fimbrial protein family.</text>
</comment>
<dbReference type="AlphaFoldDB" id="A0A2D0JQ83"/>
<dbReference type="InterPro" id="IPR050263">
    <property type="entry name" value="Bact_Fimbrial_Adh_Pro"/>
</dbReference>
<evidence type="ECO:0000256" key="1">
    <source>
        <dbReference type="ARBA" id="ARBA00004561"/>
    </source>
</evidence>
<evidence type="ECO:0000313" key="8">
    <source>
        <dbReference type="Proteomes" id="UP000221980"/>
    </source>
</evidence>
<dbReference type="OrthoDB" id="8586454at2"/>
<comment type="caution">
    <text evidence="7">The sequence shown here is derived from an EMBL/GenBank/DDBJ whole genome shotgun (WGS) entry which is preliminary data.</text>
</comment>
<dbReference type="RefSeq" id="WP_145956892.1">
    <property type="nucleotide sequence ID" value="NZ_CAWNQI010000013.1"/>
</dbReference>
<proteinExistence type="inferred from homology"/>
<dbReference type="PANTHER" id="PTHR33420">
    <property type="entry name" value="FIMBRIAL SUBUNIT ELFA-RELATED"/>
    <property type="match status" value="1"/>
</dbReference>
<dbReference type="Gene3D" id="2.60.40.1090">
    <property type="entry name" value="Fimbrial-type adhesion domain"/>
    <property type="match status" value="1"/>
</dbReference>
<reference evidence="7 8" key="1">
    <citation type="journal article" date="2017" name="Nat. Microbiol.">
        <title>Natural product diversity associated with the nematode symbionts Photorhabdus and Xenorhabdus.</title>
        <authorList>
            <person name="Tobias N.J."/>
            <person name="Wolff H."/>
            <person name="Djahanschiri B."/>
            <person name="Grundmann F."/>
            <person name="Kronenwerth M."/>
            <person name="Shi Y.M."/>
            <person name="Simonyi S."/>
            <person name="Grun P."/>
            <person name="Shapiro-Ilan D."/>
            <person name="Pidot S.J."/>
            <person name="Stinear T.P."/>
            <person name="Ebersberger I."/>
            <person name="Bode H.B."/>
        </authorList>
    </citation>
    <scope>NUCLEOTIDE SEQUENCE [LARGE SCALE GENOMIC DNA]</scope>
    <source>
        <strain evidence="7 8">DSM 17902</strain>
    </source>
</reference>
<dbReference type="GO" id="GO:0009289">
    <property type="term" value="C:pilus"/>
    <property type="evidence" value="ECO:0007669"/>
    <property type="project" value="UniProtKB-SubCell"/>
</dbReference>
<accession>A0A2D0JQ83</accession>
<sequence length="187" mass="19170">MNLLMRSAVIVVVWCSMVVSVFAASNNGSITFTGKVTKGTCSTVVVGDSGSHIGSVKMRDVGVGDFTAKDDAKGDTDFKIKLSNCKSSNSSSVKISFIGTPDANNSKVLKNSATSSPAAGVGIGIYNKSNDSLIEIGKDPVAVATLNSGASATKELLFVAKYVATKDLGNITAGPVQANASFTVSYD</sequence>
<dbReference type="Proteomes" id="UP000221980">
    <property type="component" value="Unassembled WGS sequence"/>
</dbReference>
<keyword evidence="4" id="KW-0281">Fimbrium</keyword>
<feature type="signal peptide" evidence="5">
    <location>
        <begin position="1"/>
        <end position="23"/>
    </location>
</feature>
<comment type="subcellular location">
    <subcellularLocation>
        <location evidence="1">Fimbrium</location>
    </subcellularLocation>
</comment>
<dbReference type="InterPro" id="IPR008966">
    <property type="entry name" value="Adhesion_dom_sf"/>
</dbReference>
<dbReference type="EMBL" id="NITZ01000011">
    <property type="protein sequence ID" value="PHM48328.1"/>
    <property type="molecule type" value="Genomic_DNA"/>
</dbReference>
<evidence type="ECO:0000256" key="2">
    <source>
        <dbReference type="ARBA" id="ARBA00006671"/>
    </source>
</evidence>
<dbReference type="InterPro" id="IPR000259">
    <property type="entry name" value="Adhesion_dom_fimbrial"/>
</dbReference>
<evidence type="ECO:0000256" key="5">
    <source>
        <dbReference type="SAM" id="SignalP"/>
    </source>
</evidence>
<feature type="domain" description="Fimbrial-type adhesion" evidence="6">
    <location>
        <begin position="30"/>
        <end position="187"/>
    </location>
</feature>